<dbReference type="EMBL" id="GG678662">
    <property type="protein sequence ID" value="EER09002.1"/>
    <property type="molecule type" value="Genomic_DNA"/>
</dbReference>
<keyword evidence="2" id="KW-1185">Reference proteome</keyword>
<gene>
    <name evidence="1" type="ORF">Pmar_PMAR009994</name>
</gene>
<proteinExistence type="predicted"/>
<reference evidence="1 2" key="1">
    <citation type="submission" date="2008-07" db="EMBL/GenBank/DDBJ databases">
        <authorList>
            <person name="El-Sayed N."/>
            <person name="Caler E."/>
            <person name="Inman J."/>
            <person name="Amedeo P."/>
            <person name="Hass B."/>
            <person name="Wortman J."/>
        </authorList>
    </citation>
    <scope>NUCLEOTIDE SEQUENCE [LARGE SCALE GENOMIC DNA]</scope>
    <source>
        <strain evidence="2">ATCC 50983 / TXsc</strain>
    </source>
</reference>
<dbReference type="GeneID" id="9064988"/>
<dbReference type="InParanoid" id="C5L2T7"/>
<dbReference type="Proteomes" id="UP000007800">
    <property type="component" value="Unassembled WGS sequence"/>
</dbReference>
<evidence type="ECO:0000313" key="2">
    <source>
        <dbReference type="Proteomes" id="UP000007800"/>
    </source>
</evidence>
<evidence type="ECO:0000313" key="1">
    <source>
        <dbReference type="EMBL" id="EER09002.1"/>
    </source>
</evidence>
<protein>
    <submittedName>
        <fullName evidence="1">Uncharacterized protein</fullName>
    </submittedName>
</protein>
<accession>C5L2T7</accession>
<dbReference type="AlphaFoldDB" id="C5L2T7"/>
<sequence length="77" mass="8666">MARACSGSCSGRDERLSGWLRPFWLLLEFRTRQRKLRVAGTNEQFIIKSKKTIANIGAVVDDEKEGVASGNDRPSQR</sequence>
<dbReference type="RefSeq" id="XP_002777186.1">
    <property type="nucleotide sequence ID" value="XM_002777140.1"/>
</dbReference>
<organism evidence="2">
    <name type="scientific">Perkinsus marinus (strain ATCC 50983 / TXsc)</name>
    <dbReference type="NCBI Taxonomy" id="423536"/>
    <lineage>
        <taxon>Eukaryota</taxon>
        <taxon>Sar</taxon>
        <taxon>Alveolata</taxon>
        <taxon>Perkinsozoa</taxon>
        <taxon>Perkinsea</taxon>
        <taxon>Perkinsida</taxon>
        <taxon>Perkinsidae</taxon>
        <taxon>Perkinsus</taxon>
    </lineage>
</organism>
<name>C5L2T7_PERM5</name>